<evidence type="ECO:0000256" key="1">
    <source>
        <dbReference type="SAM" id="MobiDB-lite"/>
    </source>
</evidence>
<sequence length="83" mass="8919">MHSKLKYMLFLISSFHSINVAPSGSTLLATSSTPSICSSLYLESVSIVTCTTLFSVPLQNPRRNGDCTSTDGPAAPQWRRLGA</sequence>
<feature type="region of interest" description="Disordered" evidence="1">
    <location>
        <begin position="59"/>
        <end position="83"/>
    </location>
</feature>
<keyword evidence="3" id="KW-1185">Reference proteome</keyword>
<reference evidence="4" key="1">
    <citation type="submission" date="2016-11" db="UniProtKB">
        <authorList>
            <consortium name="WormBaseParasite"/>
        </authorList>
    </citation>
    <scope>IDENTIFICATION</scope>
</reference>
<feature type="compositionally biased region" description="Polar residues" evidence="1">
    <location>
        <begin position="59"/>
        <end position="71"/>
    </location>
</feature>
<name>A0A1I7Z7D3_9BILA</name>
<proteinExistence type="predicted"/>
<dbReference type="WBParaSite" id="L893_g23516.t1">
    <property type="protein sequence ID" value="L893_g23516.t1"/>
    <property type="gene ID" value="L893_g23516"/>
</dbReference>
<dbReference type="AlphaFoldDB" id="A0A1I7Z7D3"/>
<keyword evidence="2" id="KW-0732">Signal</keyword>
<feature type="signal peptide" evidence="2">
    <location>
        <begin position="1"/>
        <end position="20"/>
    </location>
</feature>
<evidence type="ECO:0000313" key="4">
    <source>
        <dbReference type="WBParaSite" id="L893_g23516.t1"/>
    </source>
</evidence>
<accession>A0A1I7Z7D3</accession>
<evidence type="ECO:0000256" key="2">
    <source>
        <dbReference type="SAM" id="SignalP"/>
    </source>
</evidence>
<evidence type="ECO:0000313" key="3">
    <source>
        <dbReference type="Proteomes" id="UP000095287"/>
    </source>
</evidence>
<protein>
    <submittedName>
        <fullName evidence="4">Secreted protein</fullName>
    </submittedName>
</protein>
<organism evidence="3 4">
    <name type="scientific">Steinernema glaseri</name>
    <dbReference type="NCBI Taxonomy" id="37863"/>
    <lineage>
        <taxon>Eukaryota</taxon>
        <taxon>Metazoa</taxon>
        <taxon>Ecdysozoa</taxon>
        <taxon>Nematoda</taxon>
        <taxon>Chromadorea</taxon>
        <taxon>Rhabditida</taxon>
        <taxon>Tylenchina</taxon>
        <taxon>Panagrolaimomorpha</taxon>
        <taxon>Strongyloidoidea</taxon>
        <taxon>Steinernematidae</taxon>
        <taxon>Steinernema</taxon>
    </lineage>
</organism>
<feature type="chain" id="PRO_5009313097" evidence="2">
    <location>
        <begin position="21"/>
        <end position="83"/>
    </location>
</feature>
<dbReference type="Proteomes" id="UP000095287">
    <property type="component" value="Unplaced"/>
</dbReference>